<sequence length="202" mass="23027">MNDRSNARKEQRKKRYQRQMARQQKGSKRYQRTRLNVARIQRYRANCIKNMAHQVSHHLVADSTTMVVALEDLSLKNMTASAKGTVDQPGKQVRQKAGLNRSILQSGWGQLRQYLLYKTFQRGKLLVFVPPHNTSQECSRCGTIDKASRRHQSGFACTACGFTDNADRNAARVIARHAAYGLIRNKQPGQELSTVTLRPIPY</sequence>
<dbReference type="Pfam" id="PF01385">
    <property type="entry name" value="OrfB_IS605"/>
    <property type="match status" value="1"/>
</dbReference>
<keyword evidence="4" id="KW-0233">DNA recombination</keyword>
<proteinExistence type="inferred from homology"/>
<dbReference type="NCBIfam" id="NF040570">
    <property type="entry name" value="guided_TnpB"/>
    <property type="match status" value="1"/>
</dbReference>
<dbReference type="Pfam" id="PF07282">
    <property type="entry name" value="Cas12f1-like_TNB"/>
    <property type="match status" value="1"/>
</dbReference>
<dbReference type="RefSeq" id="WP_200235959.1">
    <property type="nucleotide sequence ID" value="NZ_JAENGP010000008.1"/>
</dbReference>
<evidence type="ECO:0000256" key="3">
    <source>
        <dbReference type="ARBA" id="ARBA00023125"/>
    </source>
</evidence>
<evidence type="ECO:0000313" key="9">
    <source>
        <dbReference type="Proteomes" id="UP000635316"/>
    </source>
</evidence>
<evidence type="ECO:0000313" key="8">
    <source>
        <dbReference type="EMBL" id="MBK1781255.1"/>
    </source>
</evidence>
<keyword evidence="2" id="KW-0815">Transposition</keyword>
<name>A0ABS1EG26_9BURK</name>
<dbReference type="EMBL" id="JAENGP010000008">
    <property type="protein sequence ID" value="MBK1781255.1"/>
    <property type="molecule type" value="Genomic_DNA"/>
</dbReference>
<evidence type="ECO:0000256" key="1">
    <source>
        <dbReference type="ARBA" id="ARBA00008761"/>
    </source>
</evidence>
<keyword evidence="3" id="KW-0238">DNA-binding</keyword>
<evidence type="ECO:0000256" key="5">
    <source>
        <dbReference type="SAM" id="MobiDB-lite"/>
    </source>
</evidence>
<comment type="caution">
    <text evidence="8">The sequence shown here is derived from an EMBL/GenBank/DDBJ whole genome shotgun (WGS) entry which is preliminary data.</text>
</comment>
<dbReference type="InterPro" id="IPR010095">
    <property type="entry name" value="Cas12f1-like_TNB"/>
</dbReference>
<reference evidence="8 9" key="1">
    <citation type="submission" date="2020-12" db="EMBL/GenBank/DDBJ databases">
        <authorList>
            <person name="Lu T."/>
            <person name="Wang Q."/>
            <person name="Han X."/>
        </authorList>
    </citation>
    <scope>NUCLEOTIDE SEQUENCE [LARGE SCALE GENOMIC DNA]</scope>
    <source>
        <strain evidence="8 9">WQ 585</strain>
    </source>
</reference>
<organism evidence="8 9">
    <name type="scientific">Advenella mandrilli</name>
    <dbReference type="NCBI Taxonomy" id="2800330"/>
    <lineage>
        <taxon>Bacteria</taxon>
        <taxon>Pseudomonadati</taxon>
        <taxon>Pseudomonadota</taxon>
        <taxon>Betaproteobacteria</taxon>
        <taxon>Burkholderiales</taxon>
        <taxon>Alcaligenaceae</taxon>
    </lineage>
</organism>
<feature type="domain" description="Cas12f1-like TNB" evidence="7">
    <location>
        <begin position="108"/>
        <end position="174"/>
    </location>
</feature>
<evidence type="ECO:0000259" key="7">
    <source>
        <dbReference type="Pfam" id="PF07282"/>
    </source>
</evidence>
<feature type="domain" description="Probable transposase IS891/IS1136/IS1341" evidence="6">
    <location>
        <begin position="5"/>
        <end position="80"/>
    </location>
</feature>
<dbReference type="SUPFAM" id="SSF57783">
    <property type="entry name" value="Zinc beta-ribbon"/>
    <property type="match status" value="1"/>
</dbReference>
<feature type="region of interest" description="Disordered" evidence="5">
    <location>
        <begin position="1"/>
        <end position="31"/>
    </location>
</feature>
<evidence type="ECO:0000256" key="4">
    <source>
        <dbReference type="ARBA" id="ARBA00023172"/>
    </source>
</evidence>
<evidence type="ECO:0000256" key="2">
    <source>
        <dbReference type="ARBA" id="ARBA00022578"/>
    </source>
</evidence>
<keyword evidence="9" id="KW-1185">Reference proteome</keyword>
<protein>
    <submittedName>
        <fullName evidence="8">Transposase</fullName>
    </submittedName>
</protein>
<dbReference type="Proteomes" id="UP000635316">
    <property type="component" value="Unassembled WGS sequence"/>
</dbReference>
<gene>
    <name evidence="8" type="ORF">JHL22_08500</name>
</gene>
<accession>A0ABS1EG26</accession>
<evidence type="ECO:0000259" key="6">
    <source>
        <dbReference type="Pfam" id="PF01385"/>
    </source>
</evidence>
<comment type="similarity">
    <text evidence="1">In the C-terminal section; belongs to the transposase 35 family.</text>
</comment>
<dbReference type="InterPro" id="IPR001959">
    <property type="entry name" value="Transposase"/>
</dbReference>